<sequence>MARCSSTTTTPARCACRPATRRPPRDEHPTGWVESGLRDCELRPMKRTARPRWKSLAVDRLLRYALRHWHADAGWRAIEALQRRGSPALLARVIALCASPSARRRAVGVSIAAQLSHRAQGGFALLAEEETQRLLLRGLADPHHDVVRAAVGGLGLRPHGASVEALLRLASHPDARMRWQVAVALGSYEEPETIEGLIRLSADPWDEVRDWATFGLGTLRMEDTPAIRAALRRNLDDADPDVRGEALVGLARRRDEGIVDLLMERLTPDCHVYELDAAEALGEPCLAARLRLIEEASRESAANSYWFSRLRAAIEACSASKPIAA</sequence>
<dbReference type="InterPro" id="IPR011989">
    <property type="entry name" value="ARM-like"/>
</dbReference>
<feature type="region of interest" description="Disordered" evidence="1">
    <location>
        <begin position="1"/>
        <end position="31"/>
    </location>
</feature>
<evidence type="ECO:0000313" key="2">
    <source>
        <dbReference type="EMBL" id="PIM53808.1"/>
    </source>
</evidence>
<keyword evidence="3" id="KW-1185">Reference proteome</keyword>
<organism evidence="2 3">
    <name type="scientific">Roseateles chitinivorans</name>
    <dbReference type="NCBI Taxonomy" id="2917965"/>
    <lineage>
        <taxon>Bacteria</taxon>
        <taxon>Pseudomonadati</taxon>
        <taxon>Pseudomonadota</taxon>
        <taxon>Betaproteobacteria</taxon>
        <taxon>Burkholderiales</taxon>
        <taxon>Sphaerotilaceae</taxon>
        <taxon>Roseateles</taxon>
    </lineage>
</organism>
<evidence type="ECO:0000256" key="1">
    <source>
        <dbReference type="SAM" id="MobiDB-lite"/>
    </source>
</evidence>
<accession>A0A2G9CBI9</accession>
<dbReference type="Pfam" id="PF13646">
    <property type="entry name" value="HEAT_2"/>
    <property type="match status" value="1"/>
</dbReference>
<feature type="compositionally biased region" description="Low complexity" evidence="1">
    <location>
        <begin position="1"/>
        <end position="18"/>
    </location>
</feature>
<name>A0A2G9CBI9_9BURK</name>
<protein>
    <recommendedName>
        <fullName evidence="4">HEAT repeat domain-containing protein</fullName>
    </recommendedName>
</protein>
<proteinExistence type="predicted"/>
<gene>
    <name evidence="2" type="ORF">CS062_07650</name>
</gene>
<dbReference type="Proteomes" id="UP000231501">
    <property type="component" value="Unassembled WGS sequence"/>
</dbReference>
<dbReference type="AlphaFoldDB" id="A0A2G9CBI9"/>
<dbReference type="EMBL" id="PEOG01000016">
    <property type="protein sequence ID" value="PIM53808.1"/>
    <property type="molecule type" value="Genomic_DNA"/>
</dbReference>
<comment type="caution">
    <text evidence="2">The sequence shown here is derived from an EMBL/GenBank/DDBJ whole genome shotgun (WGS) entry which is preliminary data.</text>
</comment>
<dbReference type="SUPFAM" id="SSF48371">
    <property type="entry name" value="ARM repeat"/>
    <property type="match status" value="1"/>
</dbReference>
<reference evidence="2 3" key="1">
    <citation type="submission" date="2017-11" db="EMBL/GenBank/DDBJ databases">
        <title>Draft genome sequence of Mitsuaria sp. HWN-4.</title>
        <authorList>
            <person name="Gundlapally S.R."/>
        </authorList>
    </citation>
    <scope>NUCLEOTIDE SEQUENCE [LARGE SCALE GENOMIC DNA]</scope>
    <source>
        <strain evidence="2 3">HWN-4</strain>
    </source>
</reference>
<evidence type="ECO:0000313" key="3">
    <source>
        <dbReference type="Proteomes" id="UP000231501"/>
    </source>
</evidence>
<dbReference type="InterPro" id="IPR016024">
    <property type="entry name" value="ARM-type_fold"/>
</dbReference>
<dbReference type="Gene3D" id="1.25.10.10">
    <property type="entry name" value="Leucine-rich Repeat Variant"/>
    <property type="match status" value="1"/>
</dbReference>
<evidence type="ECO:0008006" key="4">
    <source>
        <dbReference type="Google" id="ProtNLM"/>
    </source>
</evidence>